<gene>
    <name evidence="2" type="ORF">H9X91_03900</name>
</gene>
<sequence>MYANRNGKNTTSASGYHKKKKFKRPFLGKTGFFRGKFNPPNKNQRIEQYYRTKMCDLHKNKSGFFYILPQVPIARQPTFRFSQGNFRRDPVPQRRSGCKKGGKRLRPTGRSGPKKRSDVCTAEIADFIWKIQRNFIDKDSKIRYSKEARKRKCVLFFREMRKRLRKS</sequence>
<evidence type="ECO:0000256" key="1">
    <source>
        <dbReference type="SAM" id="MobiDB-lite"/>
    </source>
</evidence>
<name>A0ABS2FU34_9FIRM</name>
<feature type="compositionally biased region" description="Basic residues" evidence="1">
    <location>
        <begin position="96"/>
        <end position="107"/>
    </location>
</feature>
<reference evidence="2 3" key="1">
    <citation type="journal article" date="2021" name="Sci. Rep.">
        <title>The distribution of antibiotic resistance genes in chicken gut microbiota commensals.</title>
        <authorList>
            <person name="Juricova H."/>
            <person name="Matiasovicova J."/>
            <person name="Kubasova T."/>
            <person name="Cejkova D."/>
            <person name="Rychlik I."/>
        </authorList>
    </citation>
    <scope>NUCLEOTIDE SEQUENCE [LARGE SCALE GENOMIC DNA]</scope>
    <source>
        <strain evidence="2 3">An411</strain>
    </source>
</reference>
<evidence type="ECO:0000313" key="3">
    <source>
        <dbReference type="Proteomes" id="UP000719500"/>
    </source>
</evidence>
<protein>
    <submittedName>
        <fullName evidence="2">Uncharacterized protein</fullName>
    </submittedName>
</protein>
<feature type="region of interest" description="Disordered" evidence="1">
    <location>
        <begin position="83"/>
        <end position="117"/>
    </location>
</feature>
<dbReference type="RefSeq" id="WP_204802720.1">
    <property type="nucleotide sequence ID" value="NZ_JACSNX010000003.1"/>
</dbReference>
<feature type="region of interest" description="Disordered" evidence="1">
    <location>
        <begin position="1"/>
        <end position="20"/>
    </location>
</feature>
<keyword evidence="3" id="KW-1185">Reference proteome</keyword>
<comment type="caution">
    <text evidence="2">The sequence shown here is derived from an EMBL/GenBank/DDBJ whole genome shotgun (WGS) entry which is preliminary data.</text>
</comment>
<proteinExistence type="predicted"/>
<organism evidence="2 3">
    <name type="scientific">Oscillibacter valericigenes</name>
    <dbReference type="NCBI Taxonomy" id="351091"/>
    <lineage>
        <taxon>Bacteria</taxon>
        <taxon>Bacillati</taxon>
        <taxon>Bacillota</taxon>
        <taxon>Clostridia</taxon>
        <taxon>Eubacteriales</taxon>
        <taxon>Oscillospiraceae</taxon>
        <taxon>Oscillibacter</taxon>
    </lineage>
</organism>
<dbReference type="EMBL" id="JACSNX010000003">
    <property type="protein sequence ID" value="MBM6850581.1"/>
    <property type="molecule type" value="Genomic_DNA"/>
</dbReference>
<evidence type="ECO:0000313" key="2">
    <source>
        <dbReference type="EMBL" id="MBM6850581.1"/>
    </source>
</evidence>
<feature type="compositionally biased region" description="Polar residues" evidence="1">
    <location>
        <begin position="1"/>
        <end position="14"/>
    </location>
</feature>
<accession>A0ABS2FU34</accession>
<dbReference type="Proteomes" id="UP000719500">
    <property type="component" value="Unassembled WGS sequence"/>
</dbReference>